<keyword evidence="9" id="KW-0808">Transferase</keyword>
<evidence type="ECO:0000256" key="7">
    <source>
        <dbReference type="SAM" id="Phobius"/>
    </source>
</evidence>
<evidence type="ECO:0000259" key="8">
    <source>
        <dbReference type="Pfam" id="PF01757"/>
    </source>
</evidence>
<feature type="transmembrane region" description="Helical" evidence="7">
    <location>
        <begin position="169"/>
        <end position="188"/>
    </location>
</feature>
<evidence type="ECO:0000256" key="2">
    <source>
        <dbReference type="ARBA" id="ARBA00007400"/>
    </source>
</evidence>
<dbReference type="Pfam" id="PF01757">
    <property type="entry name" value="Acyl_transf_3"/>
    <property type="match status" value="1"/>
</dbReference>
<feature type="transmembrane region" description="Helical" evidence="7">
    <location>
        <begin position="21"/>
        <end position="46"/>
    </location>
</feature>
<gene>
    <name evidence="9" type="ORF">SAMN05216463_11189</name>
</gene>
<dbReference type="PANTHER" id="PTHR40074">
    <property type="entry name" value="O-ACETYLTRANSFERASE WECH"/>
    <property type="match status" value="1"/>
</dbReference>
<feature type="transmembrane region" description="Helical" evidence="7">
    <location>
        <begin position="137"/>
        <end position="157"/>
    </location>
</feature>
<dbReference type="RefSeq" id="WP_073208308.1">
    <property type="nucleotide sequence ID" value="NZ_FRBD01000011.1"/>
</dbReference>
<comment type="similarity">
    <text evidence="2">Belongs to the acyltransferase 3 family.</text>
</comment>
<evidence type="ECO:0000256" key="4">
    <source>
        <dbReference type="ARBA" id="ARBA00022692"/>
    </source>
</evidence>
<feature type="transmembrane region" description="Helical" evidence="7">
    <location>
        <begin position="232"/>
        <end position="251"/>
    </location>
</feature>
<feature type="transmembrane region" description="Helical" evidence="7">
    <location>
        <begin position="203"/>
        <end position="220"/>
    </location>
</feature>
<protein>
    <submittedName>
        <fullName evidence="9">Surface polysaccharide O-acyltransferase, integral membrane enzyme</fullName>
    </submittedName>
</protein>
<feature type="domain" description="Acyltransferase 3" evidence="8">
    <location>
        <begin position="17"/>
        <end position="353"/>
    </location>
</feature>
<dbReference type="AlphaFoldDB" id="A0A1M6V2S9"/>
<dbReference type="GO" id="GO:0009246">
    <property type="term" value="P:enterobacterial common antigen biosynthetic process"/>
    <property type="evidence" value="ECO:0007669"/>
    <property type="project" value="TreeGrafter"/>
</dbReference>
<proteinExistence type="inferred from homology"/>
<feature type="transmembrane region" description="Helical" evidence="7">
    <location>
        <begin position="335"/>
        <end position="356"/>
    </location>
</feature>
<feature type="transmembrane region" description="Helical" evidence="7">
    <location>
        <begin position="303"/>
        <end position="323"/>
    </location>
</feature>
<evidence type="ECO:0000256" key="6">
    <source>
        <dbReference type="ARBA" id="ARBA00023136"/>
    </source>
</evidence>
<keyword evidence="6 7" id="KW-0472">Membrane</keyword>
<keyword evidence="3" id="KW-1003">Cell membrane</keyword>
<evidence type="ECO:0000313" key="9">
    <source>
        <dbReference type="EMBL" id="SHK75665.1"/>
    </source>
</evidence>
<dbReference type="Proteomes" id="UP000184130">
    <property type="component" value="Unassembled WGS sequence"/>
</dbReference>
<name>A0A1M6V2S9_XYLRU</name>
<dbReference type="GO" id="GO:0016413">
    <property type="term" value="F:O-acetyltransferase activity"/>
    <property type="evidence" value="ECO:0007669"/>
    <property type="project" value="TreeGrafter"/>
</dbReference>
<comment type="subcellular location">
    <subcellularLocation>
        <location evidence="1">Cell membrane</location>
        <topology evidence="1">Multi-pass membrane protein</topology>
    </subcellularLocation>
</comment>
<keyword evidence="5 7" id="KW-1133">Transmembrane helix</keyword>
<dbReference type="EMBL" id="FRBD01000011">
    <property type="protein sequence ID" value="SHK75665.1"/>
    <property type="molecule type" value="Genomic_DNA"/>
</dbReference>
<keyword evidence="4 7" id="KW-0812">Transmembrane</keyword>
<feature type="transmembrane region" description="Helical" evidence="7">
    <location>
        <begin position="271"/>
        <end position="291"/>
    </location>
</feature>
<evidence type="ECO:0000256" key="5">
    <source>
        <dbReference type="ARBA" id="ARBA00022989"/>
    </source>
</evidence>
<feature type="transmembrane region" description="Helical" evidence="7">
    <location>
        <begin position="96"/>
        <end position="117"/>
    </location>
</feature>
<organism evidence="9 10">
    <name type="scientific">Xylanibacter ruminicola</name>
    <name type="common">Prevotella ruminicola</name>
    <dbReference type="NCBI Taxonomy" id="839"/>
    <lineage>
        <taxon>Bacteria</taxon>
        <taxon>Pseudomonadati</taxon>
        <taxon>Bacteroidota</taxon>
        <taxon>Bacteroidia</taxon>
        <taxon>Bacteroidales</taxon>
        <taxon>Prevotellaceae</taxon>
        <taxon>Xylanibacter</taxon>
    </lineage>
</organism>
<keyword evidence="9" id="KW-0012">Acyltransferase</keyword>
<reference evidence="9 10" key="1">
    <citation type="submission" date="2016-11" db="EMBL/GenBank/DDBJ databases">
        <authorList>
            <person name="Jaros S."/>
            <person name="Januszkiewicz K."/>
            <person name="Wedrychowicz H."/>
        </authorList>
    </citation>
    <scope>NUCLEOTIDE SEQUENCE [LARGE SCALE GENOMIC DNA]</scope>
    <source>
        <strain evidence="9 10">KHT3</strain>
    </source>
</reference>
<dbReference type="OrthoDB" id="9810469at2"/>
<dbReference type="PANTHER" id="PTHR40074:SF2">
    <property type="entry name" value="O-ACETYLTRANSFERASE WECH"/>
    <property type="match status" value="1"/>
</dbReference>
<dbReference type="GO" id="GO:0005886">
    <property type="term" value="C:plasma membrane"/>
    <property type="evidence" value="ECO:0007669"/>
    <property type="project" value="UniProtKB-SubCell"/>
</dbReference>
<evidence type="ECO:0000256" key="3">
    <source>
        <dbReference type="ARBA" id="ARBA00022475"/>
    </source>
</evidence>
<sequence length="367" mass="41942">MENKQQKTFENRIALADYIRVMACLTVMVAHACGKFINVGGGILIANESNRFWVSVYDGCCHVSVPLFMMLSAFLLVPLKPGVTMSQFYRRRFLRILPPFIFFLLLYAVLPATWGAFTWSKAVSRLLMLPFNFPSGAYHLWFMYPLIGIYLIIPVVSPWLEKASAKDELMFLGLFAFSTLIPWLHRFVSPRLWGECNWNQFHALWYCSGYLGYLVLAHYIRVHLKWSQQKRLFIGTICFLLGTLFTAWYVWYKTVPGMLIDKSMLELSMEACTPNMLLATFGAFLLFTCIQKAPSWITSLAKLSFGMYLMHVFFLRSIAEWIIGGDVAHPLLPVWLAIPVIGLLTFLCCAVVTKLISLIPGSKYLIG</sequence>
<accession>A0A1M6V2S9</accession>
<dbReference type="InterPro" id="IPR002656">
    <property type="entry name" value="Acyl_transf_3_dom"/>
</dbReference>
<feature type="transmembrane region" description="Helical" evidence="7">
    <location>
        <begin position="52"/>
        <end position="76"/>
    </location>
</feature>
<evidence type="ECO:0000256" key="1">
    <source>
        <dbReference type="ARBA" id="ARBA00004651"/>
    </source>
</evidence>
<evidence type="ECO:0000313" key="10">
    <source>
        <dbReference type="Proteomes" id="UP000184130"/>
    </source>
</evidence>